<evidence type="ECO:0000313" key="2">
    <source>
        <dbReference type="EMBL" id="TKR24916.1"/>
    </source>
</evidence>
<proteinExistence type="predicted"/>
<accession>A0A4U5J9S3</accession>
<dbReference type="AlphaFoldDB" id="A0A4U5J9S3"/>
<reference evidence="2 3" key="1">
    <citation type="submission" date="2019-04" db="EMBL/GenBank/DDBJ databases">
        <title>Natronomonas sp. F20-122 a newhaloarchaeon isolated from a saline saltern of Isla Bacuta, Huelva, Spain.</title>
        <authorList>
            <person name="Duran-Viseras A."/>
            <person name="Sanchez-Porro C."/>
            <person name="Ventosa A."/>
        </authorList>
    </citation>
    <scope>NUCLEOTIDE SEQUENCE [LARGE SCALE GENOMIC DNA]</scope>
    <source>
        <strain evidence="2 3">F20-122</strain>
    </source>
</reference>
<comment type="caution">
    <text evidence="2">The sequence shown here is derived from an EMBL/GenBank/DDBJ whole genome shotgun (WGS) entry which is preliminary data.</text>
</comment>
<protein>
    <recommendedName>
        <fullName evidence="1">DUF7988 domain-containing protein</fullName>
    </recommendedName>
</protein>
<evidence type="ECO:0000259" key="1">
    <source>
        <dbReference type="Pfam" id="PF25950"/>
    </source>
</evidence>
<dbReference type="Proteomes" id="UP000308037">
    <property type="component" value="Unassembled WGS sequence"/>
</dbReference>
<dbReference type="EMBL" id="QKNX01000006">
    <property type="protein sequence ID" value="TKR24916.1"/>
    <property type="molecule type" value="Genomic_DNA"/>
</dbReference>
<dbReference type="RefSeq" id="WP_137277338.1">
    <property type="nucleotide sequence ID" value="NZ_QKNX01000006.1"/>
</dbReference>
<name>A0A4U5J9S3_9EURY</name>
<feature type="domain" description="DUF7988" evidence="1">
    <location>
        <begin position="4"/>
        <end position="129"/>
    </location>
</feature>
<dbReference type="Pfam" id="PF25950">
    <property type="entry name" value="DUF7988"/>
    <property type="match status" value="1"/>
</dbReference>
<dbReference type="InterPro" id="IPR058294">
    <property type="entry name" value="DUF7988"/>
</dbReference>
<organism evidence="2 3">
    <name type="scientific">Natronomonas salsuginis</name>
    <dbReference type="NCBI Taxonomy" id="2217661"/>
    <lineage>
        <taxon>Archaea</taxon>
        <taxon>Methanobacteriati</taxon>
        <taxon>Methanobacteriota</taxon>
        <taxon>Stenosarchaea group</taxon>
        <taxon>Halobacteria</taxon>
        <taxon>Halobacteriales</taxon>
        <taxon>Natronomonadaceae</taxon>
        <taxon>Natronomonas</taxon>
    </lineage>
</organism>
<keyword evidence="3" id="KW-1185">Reference proteome</keyword>
<sequence>MRDAVRDRLLDAHRPVLERALSCADAVAAGWDGETTTDRDAVVDPYRTTLARADLLEPLVGALADAVAAAGGDLAARPVPDVPYLAVTSRGVVLRAPIESGRLVVTLAAFEIDPYRRGPALPDALTVEHRHSP</sequence>
<dbReference type="OrthoDB" id="168840at2157"/>
<gene>
    <name evidence="2" type="ORF">DM868_13380</name>
</gene>
<evidence type="ECO:0000313" key="3">
    <source>
        <dbReference type="Proteomes" id="UP000308037"/>
    </source>
</evidence>